<feature type="transmembrane region" description="Helical" evidence="10">
    <location>
        <begin position="144"/>
        <end position="168"/>
    </location>
</feature>
<dbReference type="EMBL" id="CM031838">
    <property type="protein sequence ID" value="KAG6677974.1"/>
    <property type="molecule type" value="Genomic_DNA"/>
</dbReference>
<dbReference type="InterPro" id="IPR050794">
    <property type="entry name" value="CPA2_transporter"/>
</dbReference>
<dbReference type="Pfam" id="PF00999">
    <property type="entry name" value="Na_H_Exchanger"/>
    <property type="match status" value="1"/>
</dbReference>
<dbReference type="Pfam" id="PF23256">
    <property type="entry name" value="CHX17_2nd"/>
    <property type="match status" value="1"/>
</dbReference>
<organism evidence="14 15">
    <name type="scientific">Carya illinoinensis</name>
    <name type="common">Pecan</name>
    <dbReference type="NCBI Taxonomy" id="32201"/>
    <lineage>
        <taxon>Eukaryota</taxon>
        <taxon>Viridiplantae</taxon>
        <taxon>Streptophyta</taxon>
        <taxon>Embryophyta</taxon>
        <taxon>Tracheophyta</taxon>
        <taxon>Spermatophyta</taxon>
        <taxon>Magnoliopsida</taxon>
        <taxon>eudicotyledons</taxon>
        <taxon>Gunneridae</taxon>
        <taxon>Pentapetalae</taxon>
        <taxon>rosids</taxon>
        <taxon>fabids</taxon>
        <taxon>Fagales</taxon>
        <taxon>Juglandaceae</taxon>
        <taxon>Carya</taxon>
    </lineage>
</organism>
<evidence type="ECO:0000256" key="4">
    <source>
        <dbReference type="ARBA" id="ARBA00022692"/>
    </source>
</evidence>
<comment type="subcellular location">
    <subcellularLocation>
        <location evidence="1">Membrane</location>
        <topology evidence="1">Multi-pass membrane protein</topology>
    </subcellularLocation>
</comment>
<proteinExistence type="inferred from homology"/>
<dbReference type="InterPro" id="IPR057291">
    <property type="entry name" value="CHX17_2nd"/>
</dbReference>
<feature type="transmembrane region" description="Helical" evidence="10">
    <location>
        <begin position="49"/>
        <end position="71"/>
    </location>
</feature>
<dbReference type="Proteomes" id="UP000811246">
    <property type="component" value="Chromosome 14"/>
</dbReference>
<feature type="domain" description="Cation/H+ exchanger transmembrane" evidence="11">
    <location>
        <begin position="66"/>
        <end position="442"/>
    </location>
</feature>
<feature type="transmembrane region" description="Helical" evidence="10">
    <location>
        <begin position="427"/>
        <end position="446"/>
    </location>
</feature>
<evidence type="ECO:0008006" key="16">
    <source>
        <dbReference type="Google" id="ProtNLM"/>
    </source>
</evidence>
<evidence type="ECO:0000256" key="2">
    <source>
        <dbReference type="ARBA" id="ARBA00022448"/>
    </source>
</evidence>
<keyword evidence="4 10" id="KW-0812">Transmembrane</keyword>
<evidence type="ECO:0000259" key="11">
    <source>
        <dbReference type="Pfam" id="PF00999"/>
    </source>
</evidence>
<dbReference type="PANTHER" id="PTHR32468">
    <property type="entry name" value="CATION/H + ANTIPORTER"/>
    <property type="match status" value="1"/>
</dbReference>
<evidence type="ECO:0000259" key="13">
    <source>
        <dbReference type="Pfam" id="PF23259"/>
    </source>
</evidence>
<feature type="domain" description="Cation/H(+) antiporter C-terminal" evidence="13">
    <location>
        <begin position="644"/>
        <end position="783"/>
    </location>
</feature>
<dbReference type="GO" id="GO:0015297">
    <property type="term" value="F:antiporter activity"/>
    <property type="evidence" value="ECO:0007669"/>
    <property type="project" value="InterPro"/>
</dbReference>
<feature type="transmembrane region" description="Helical" evidence="10">
    <location>
        <begin position="335"/>
        <end position="357"/>
    </location>
</feature>
<dbReference type="GO" id="GO:0006813">
    <property type="term" value="P:potassium ion transport"/>
    <property type="evidence" value="ECO:0007669"/>
    <property type="project" value="UniProtKB-KW"/>
</dbReference>
<keyword evidence="8 10" id="KW-0472">Membrane</keyword>
<evidence type="ECO:0000313" key="15">
    <source>
        <dbReference type="Proteomes" id="UP000811246"/>
    </source>
</evidence>
<accession>A0A922AAW6</accession>
<feature type="transmembrane region" description="Helical" evidence="10">
    <location>
        <begin position="78"/>
        <end position="94"/>
    </location>
</feature>
<evidence type="ECO:0000256" key="6">
    <source>
        <dbReference type="ARBA" id="ARBA00022989"/>
    </source>
</evidence>
<dbReference type="GO" id="GO:0012505">
    <property type="term" value="C:endomembrane system"/>
    <property type="evidence" value="ECO:0007669"/>
    <property type="project" value="TreeGrafter"/>
</dbReference>
<dbReference type="GO" id="GO:0006885">
    <property type="term" value="P:regulation of pH"/>
    <property type="evidence" value="ECO:0007669"/>
    <property type="project" value="TreeGrafter"/>
</dbReference>
<dbReference type="AlphaFoldDB" id="A0A922AAW6"/>
<keyword evidence="7" id="KW-0406">Ion transport</keyword>
<dbReference type="PANTHER" id="PTHR32468:SF23">
    <property type="entry name" value="CATION_H(+) ANTIPORTER 14"/>
    <property type="match status" value="1"/>
</dbReference>
<keyword evidence="5" id="KW-0630">Potassium</keyword>
<evidence type="ECO:0000256" key="7">
    <source>
        <dbReference type="ARBA" id="ARBA00023065"/>
    </source>
</evidence>
<comment type="similarity">
    <text evidence="9">Belongs to the monovalent cation:proton antiporter 2 (CPA2) transporter (TC 2.A.37) family. CHX (TC 2.A.37.4) subfamily.</text>
</comment>
<dbReference type="GO" id="GO:1902600">
    <property type="term" value="P:proton transmembrane transport"/>
    <property type="evidence" value="ECO:0007669"/>
    <property type="project" value="InterPro"/>
</dbReference>
<evidence type="ECO:0000259" key="12">
    <source>
        <dbReference type="Pfam" id="PF23256"/>
    </source>
</evidence>
<dbReference type="Pfam" id="PF23259">
    <property type="entry name" value="CHX17_C"/>
    <property type="match status" value="1"/>
</dbReference>
<feature type="transmembrane region" description="Helical" evidence="10">
    <location>
        <begin position="286"/>
        <end position="315"/>
    </location>
</feature>
<name>A0A922AAW6_CARIL</name>
<feature type="domain" description="Cation/H(+) antiporter central" evidence="12">
    <location>
        <begin position="505"/>
        <end position="632"/>
    </location>
</feature>
<feature type="transmembrane region" description="Helical" evidence="10">
    <location>
        <begin position="114"/>
        <end position="132"/>
    </location>
</feature>
<keyword evidence="2" id="KW-0813">Transport</keyword>
<feature type="transmembrane region" description="Helical" evidence="10">
    <location>
        <begin position="394"/>
        <end position="415"/>
    </location>
</feature>
<evidence type="ECO:0000256" key="10">
    <source>
        <dbReference type="SAM" id="Phobius"/>
    </source>
</evidence>
<gene>
    <name evidence="14" type="ORF">I3842_14G056100</name>
</gene>
<feature type="transmembrane region" description="Helical" evidence="10">
    <location>
        <begin position="180"/>
        <end position="202"/>
    </location>
</feature>
<feature type="transmembrane region" description="Helical" evidence="10">
    <location>
        <begin position="214"/>
        <end position="239"/>
    </location>
</feature>
<keyword evidence="3" id="KW-0633">Potassium transport</keyword>
<evidence type="ECO:0000256" key="1">
    <source>
        <dbReference type="ARBA" id="ARBA00004141"/>
    </source>
</evidence>
<protein>
    <recommendedName>
        <fullName evidence="16">Cation/H+ exchanger domain-containing protein</fullName>
    </recommendedName>
</protein>
<feature type="transmembrane region" description="Helical" evidence="10">
    <location>
        <begin position="245"/>
        <end position="265"/>
    </location>
</feature>
<dbReference type="InterPro" id="IPR057290">
    <property type="entry name" value="CHX17_C"/>
</dbReference>
<evidence type="ECO:0000256" key="9">
    <source>
        <dbReference type="ARBA" id="ARBA00038341"/>
    </source>
</evidence>
<feature type="transmembrane region" description="Helical" evidence="10">
    <location>
        <begin position="369"/>
        <end position="388"/>
    </location>
</feature>
<comment type="caution">
    <text evidence="14">The sequence shown here is derived from an EMBL/GenBank/DDBJ whole genome shotgun (WGS) entry which is preliminary data.</text>
</comment>
<reference evidence="14" key="1">
    <citation type="submission" date="2021-01" db="EMBL/GenBank/DDBJ databases">
        <authorList>
            <person name="Lovell J.T."/>
            <person name="Bentley N."/>
            <person name="Bhattarai G."/>
            <person name="Jenkins J.W."/>
            <person name="Sreedasyam A."/>
            <person name="Alarcon Y."/>
            <person name="Bock C."/>
            <person name="Boston L."/>
            <person name="Carlson J."/>
            <person name="Cervantes K."/>
            <person name="Clermont K."/>
            <person name="Krom N."/>
            <person name="Kubenka K."/>
            <person name="Mamidi S."/>
            <person name="Mattison C."/>
            <person name="Monteros M."/>
            <person name="Pisani C."/>
            <person name="Plott C."/>
            <person name="Rajasekar S."/>
            <person name="Rhein H.S."/>
            <person name="Rohla C."/>
            <person name="Song M."/>
            <person name="Hilaire R.S."/>
            <person name="Shu S."/>
            <person name="Wells L."/>
            <person name="Wang X."/>
            <person name="Webber J."/>
            <person name="Heerema R.J."/>
            <person name="Klein P."/>
            <person name="Conner P."/>
            <person name="Grauke L."/>
            <person name="Grimwood J."/>
            <person name="Schmutz J."/>
            <person name="Randall J.J."/>
        </authorList>
    </citation>
    <scope>NUCLEOTIDE SEQUENCE</scope>
    <source>
        <tissue evidence="14">Leaf</tissue>
    </source>
</reference>
<sequence>MASINKEASMTVGAVTGPFSKEGMVCQYPPMMIPSNVGVRFGNNPFDSIFPTFLAQIVFIFWFTRIVYTFLKPLRQSILSAQVVAGIIMGPTILGRCTSQHPMQKLFPMTGKVVLQTAANVGFNLHLFLLGIRMDASMLKKVGGSAALIGTMGYAMPFTFAGLTYYTVSHVMTLDRTITTSIPFIIAIGSISTFPVITSHLADLQILNSELGRLATYISIIGDLWSFGTILTTTALGLIEHGSKWMSFWALFWITIFVTTIIFIFRPFIIWLTKSNSQEETMRETHFIIVLVIVMACGFSAEVIGLHAAFGSFLLGVALPDGPPLGSALVQKLDTIATGLLLPVFIAISGLQTDLLSAAGGHSSAITELFIVLGYIGKFMGTLLPALFCGLPYWEAVTLALIMCCKGVIEVAAYIMWKDAGIIDDQVFALLLVTMLIVSGVARPMVAHLYDPAKRYMAYGRRTMLESHNSIQLRILICVHQEDNVPTILSLLDASNSTRLTPISIFVLHLMELTGSAAAVLVPHLRTQSQSTPNATGAEHTVSAFRQFEQQHQGNVAVQHFTAIAPYASMHNDICSIAQDKRTTIVILPFHKRWAIDGRVGLSNPSIRTVNIKVIKKAPCSVGVLIDRGQIGGKWSSLTSRSSYRVGLLFFSGADDLEAFAYGRRMAQHPHVNLTVIRFLHECQTHEKKLEDELICEYRANALMMGKNRYKEKIVGDGVETTQAIHAMEGDFDLVIVGRYHEPNSPFIRGLSTEWCECPELGLIGDILASSDSQFSVLVVQQQPDGSVPPGMLSTVTSKNKSFGSKLASEFSDGEDFTPDYSKLVLEVGE</sequence>
<evidence type="ECO:0000256" key="5">
    <source>
        <dbReference type="ARBA" id="ARBA00022958"/>
    </source>
</evidence>
<dbReference type="InterPro" id="IPR006153">
    <property type="entry name" value="Cation/H_exchanger_TM"/>
</dbReference>
<dbReference type="GO" id="GO:0016020">
    <property type="term" value="C:membrane"/>
    <property type="evidence" value="ECO:0007669"/>
    <property type="project" value="UniProtKB-SubCell"/>
</dbReference>
<keyword evidence="6 10" id="KW-1133">Transmembrane helix</keyword>
<evidence type="ECO:0000256" key="8">
    <source>
        <dbReference type="ARBA" id="ARBA00023136"/>
    </source>
</evidence>
<evidence type="ECO:0000313" key="14">
    <source>
        <dbReference type="EMBL" id="KAG6677974.1"/>
    </source>
</evidence>
<evidence type="ECO:0000256" key="3">
    <source>
        <dbReference type="ARBA" id="ARBA00022538"/>
    </source>
</evidence>